<name>Q14KA5_SPICI</name>
<dbReference type="InterPro" id="IPR003356">
    <property type="entry name" value="DNA_methylase_A-5"/>
</dbReference>
<sequence length="210" mass="24806">MYRIDRNNYFDNQKKSTVYTPNELSEYLFNLLKDKISKGYIFDPCVGKGSLLKPWGKAGWEVKGVDIENQGFKNTILKNYLEITLDNLDNKKPALIVMNPPFNIDIKTQEYIKNNKEKFGSSRPFLPEVWLKKVIELFGKNIPILMFTPYGFRLNPTSKSARWKRFIKNDYPEISSIISLPKDIYKEVMFHSEIIIYNINNLRPHYFFNK</sequence>
<gene>
    <name evidence="3" type="ORF">SPICINP17_004</name>
</gene>
<dbReference type="GO" id="GO:0003677">
    <property type="term" value="F:DNA binding"/>
    <property type="evidence" value="ECO:0007669"/>
    <property type="project" value="InterPro"/>
</dbReference>
<dbReference type="InterPro" id="IPR029063">
    <property type="entry name" value="SAM-dependent_MTases_sf"/>
</dbReference>
<dbReference type="EMBL" id="AM285338">
    <property type="protein sequence ID" value="CAL00075.1"/>
    <property type="molecule type" value="Genomic_DNA"/>
</dbReference>
<dbReference type="Pfam" id="PF02384">
    <property type="entry name" value="N6_Mtase"/>
    <property type="match status" value="1"/>
</dbReference>
<reference evidence="3" key="1">
    <citation type="journal article" date="2010" name="Appl. Environ. Microbiol.">
        <title>Partial chromosome sequence of Spiroplasma citri reveals extensive viral invasion and important gene decay.</title>
        <authorList>
            <person name="Carle P."/>
            <person name="Saillard C."/>
            <person name="Carrere N."/>
            <person name="Carrere S."/>
            <person name="Duret S."/>
            <person name="Eveillard S."/>
            <person name="Gaurivaud P."/>
            <person name="Gourgues G."/>
            <person name="Gouzy J."/>
            <person name="Salar P."/>
            <person name="Verdin E."/>
            <person name="Breton M."/>
            <person name="Blanchard A."/>
            <person name="Laigret F."/>
            <person name="Bove J.M."/>
            <person name="Renaudin J."/>
            <person name="Foissac X."/>
        </authorList>
    </citation>
    <scope>NUCLEOTIDE SEQUENCE</scope>
    <source>
        <strain evidence="3">GII3-3X</strain>
    </source>
</reference>
<accession>Q14KA5</accession>
<dbReference type="GO" id="GO:0009307">
    <property type="term" value="P:DNA restriction-modification system"/>
    <property type="evidence" value="ECO:0007669"/>
    <property type="project" value="UniProtKB-KW"/>
</dbReference>
<dbReference type="PROSITE" id="PS00092">
    <property type="entry name" value="N6_MTASE"/>
    <property type="match status" value="1"/>
</dbReference>
<proteinExistence type="predicted"/>
<evidence type="ECO:0000313" key="3">
    <source>
        <dbReference type="EMBL" id="CAL00075.1"/>
    </source>
</evidence>
<dbReference type="AlphaFoldDB" id="Q14KA5"/>
<organism evidence="3">
    <name type="scientific">Spiroplasma citri</name>
    <dbReference type="NCBI Taxonomy" id="2133"/>
    <lineage>
        <taxon>Bacteria</taxon>
        <taxon>Bacillati</taxon>
        <taxon>Mycoplasmatota</taxon>
        <taxon>Mollicutes</taxon>
        <taxon>Entomoplasmatales</taxon>
        <taxon>Spiroplasmataceae</taxon>
        <taxon>Spiroplasma</taxon>
    </lineage>
</organism>
<dbReference type="InterPro" id="IPR002052">
    <property type="entry name" value="DNA_methylase_N6_adenine_CS"/>
</dbReference>
<dbReference type="GO" id="GO:0032259">
    <property type="term" value="P:methylation"/>
    <property type="evidence" value="ECO:0007669"/>
    <property type="project" value="InterPro"/>
</dbReference>
<dbReference type="SUPFAM" id="SSF53335">
    <property type="entry name" value="S-adenosyl-L-methionine-dependent methyltransferases"/>
    <property type="match status" value="1"/>
</dbReference>
<dbReference type="Gene3D" id="3.40.50.150">
    <property type="entry name" value="Vaccinia Virus protein VP39"/>
    <property type="match status" value="1"/>
</dbReference>
<dbReference type="GO" id="GO:0008170">
    <property type="term" value="F:N-methyltransferase activity"/>
    <property type="evidence" value="ECO:0007669"/>
    <property type="project" value="InterPro"/>
</dbReference>
<evidence type="ECO:0000256" key="1">
    <source>
        <dbReference type="ARBA" id="ARBA00022747"/>
    </source>
</evidence>
<keyword evidence="1" id="KW-0680">Restriction system</keyword>
<feature type="domain" description="DNA methylase adenine-specific" evidence="2">
    <location>
        <begin position="10"/>
        <end position="52"/>
    </location>
</feature>
<evidence type="ECO:0000259" key="2">
    <source>
        <dbReference type="Pfam" id="PF02384"/>
    </source>
</evidence>
<dbReference type="PRINTS" id="PR00507">
    <property type="entry name" value="N12N6MTFRASE"/>
</dbReference>
<protein>
    <recommendedName>
        <fullName evidence="2">DNA methylase adenine-specific domain-containing protein</fullName>
    </recommendedName>
</protein>